<evidence type="ECO:0000313" key="1">
    <source>
        <dbReference type="EMBL" id="GAQ78143.1"/>
    </source>
</evidence>
<dbReference type="Proteomes" id="UP000054558">
    <property type="component" value="Unassembled WGS sequence"/>
</dbReference>
<gene>
    <name evidence="1" type="ORF">KFL_000080490</name>
</gene>
<accession>A0A1Y1HJQ8</accession>
<organism evidence="1 2">
    <name type="scientific">Klebsormidium nitens</name>
    <name type="common">Green alga</name>
    <name type="synonym">Ulothrix nitens</name>
    <dbReference type="NCBI Taxonomy" id="105231"/>
    <lineage>
        <taxon>Eukaryota</taxon>
        <taxon>Viridiplantae</taxon>
        <taxon>Streptophyta</taxon>
        <taxon>Klebsormidiophyceae</taxon>
        <taxon>Klebsormidiales</taxon>
        <taxon>Klebsormidiaceae</taxon>
        <taxon>Klebsormidium</taxon>
    </lineage>
</organism>
<dbReference type="EMBL" id="DF236957">
    <property type="protein sequence ID" value="GAQ78143.1"/>
    <property type="molecule type" value="Genomic_DNA"/>
</dbReference>
<reference evidence="1 2" key="1">
    <citation type="journal article" date="2014" name="Nat. Commun.">
        <title>Klebsormidium flaccidum genome reveals primary factors for plant terrestrial adaptation.</title>
        <authorList>
            <person name="Hori K."/>
            <person name="Maruyama F."/>
            <person name="Fujisawa T."/>
            <person name="Togashi T."/>
            <person name="Yamamoto N."/>
            <person name="Seo M."/>
            <person name="Sato S."/>
            <person name="Yamada T."/>
            <person name="Mori H."/>
            <person name="Tajima N."/>
            <person name="Moriyama T."/>
            <person name="Ikeuchi M."/>
            <person name="Watanabe M."/>
            <person name="Wada H."/>
            <person name="Kobayashi K."/>
            <person name="Saito M."/>
            <person name="Masuda T."/>
            <person name="Sasaki-Sekimoto Y."/>
            <person name="Mashiguchi K."/>
            <person name="Awai K."/>
            <person name="Shimojima M."/>
            <person name="Masuda S."/>
            <person name="Iwai M."/>
            <person name="Nobusawa T."/>
            <person name="Narise T."/>
            <person name="Kondo S."/>
            <person name="Saito H."/>
            <person name="Sato R."/>
            <person name="Murakawa M."/>
            <person name="Ihara Y."/>
            <person name="Oshima-Yamada Y."/>
            <person name="Ohtaka K."/>
            <person name="Satoh M."/>
            <person name="Sonobe K."/>
            <person name="Ishii M."/>
            <person name="Ohtani R."/>
            <person name="Kanamori-Sato M."/>
            <person name="Honoki R."/>
            <person name="Miyazaki D."/>
            <person name="Mochizuki H."/>
            <person name="Umetsu J."/>
            <person name="Higashi K."/>
            <person name="Shibata D."/>
            <person name="Kamiya Y."/>
            <person name="Sato N."/>
            <person name="Nakamura Y."/>
            <person name="Tabata S."/>
            <person name="Ida S."/>
            <person name="Kurokawa K."/>
            <person name="Ohta H."/>
        </authorList>
    </citation>
    <scope>NUCLEOTIDE SEQUENCE [LARGE SCALE GENOMIC DNA]</scope>
    <source>
        <strain evidence="1 2">NIES-2285</strain>
    </source>
</reference>
<keyword evidence="2" id="KW-1185">Reference proteome</keyword>
<evidence type="ECO:0000313" key="2">
    <source>
        <dbReference type="Proteomes" id="UP000054558"/>
    </source>
</evidence>
<name>A0A1Y1HJQ8_KLENI</name>
<proteinExistence type="predicted"/>
<protein>
    <submittedName>
        <fullName evidence="1">Uncharacterized protein</fullName>
    </submittedName>
</protein>
<sequence>MSAGQQGFLASQYWRDLKLADRRTSLSRRTPNTQQANVARMAARQLSIIRLRALLGPCMVIHLLHSARIAAAVVGTVDPATGLLPYHGDNGQYITSSGRVFVTYQRCPPGTFIANWTIGLSIVEGSAGTVAGARVKVVTGLSGSCFTINPPATFVRRLWGYGVAFEEVQNVSVTFAGGNSVAGTSFNGVDYAPGGLGALLGLGTATFPRATAWQDRCPDGSAIDGYTIGLYNPPLSYAMDLVTVQFSCSGVAQTTNNGNALEGPRPWYPPAAELLPIDSLDGYSKTKYPVNPSPPVSAQETWLPWHGKGDRELLEATQLTADNLLLFQTQICPVGSFMASLQIGLFGAPTPKVTYIQANCSNATTGTFVARLQPLAGNDRSGSIVTVTLSLANATRVNGSTSITAAGSHPSSLFGLGTTSILGNTWNDTCPDGQVLDGFQGVSGGLDTAVQSLRFHCSALNATPPAANASVVRQIAGNPPGPGPAPAPTALQNVTYPSAAVAEGQILDLLNELRGQQGVVNLTSTPVEKCTAAALAQARGLTFPPNCSRVDPYNPFLNCLPSKAAPVPESLFWLTYCEGPATPQEIVASWNEPEILPFSTTLNPKFVNVGISQVGAYTIGIFTSAYPPA</sequence>
<dbReference type="AlphaFoldDB" id="A0A1Y1HJQ8"/>